<dbReference type="AlphaFoldDB" id="C6HWL7"/>
<dbReference type="GO" id="GO:0051782">
    <property type="term" value="P:negative regulation of cell division"/>
    <property type="evidence" value="ECO:0007669"/>
    <property type="project" value="TreeGrafter"/>
</dbReference>
<evidence type="ECO:0000256" key="2">
    <source>
        <dbReference type="ARBA" id="ARBA00022840"/>
    </source>
</evidence>
<dbReference type="GO" id="GO:0005829">
    <property type="term" value="C:cytosol"/>
    <property type="evidence" value="ECO:0007669"/>
    <property type="project" value="TreeGrafter"/>
</dbReference>
<evidence type="ECO:0000256" key="1">
    <source>
        <dbReference type="ARBA" id="ARBA00022741"/>
    </source>
</evidence>
<dbReference type="GO" id="GO:0009898">
    <property type="term" value="C:cytoplasmic side of plasma membrane"/>
    <property type="evidence" value="ECO:0007669"/>
    <property type="project" value="TreeGrafter"/>
</dbReference>
<keyword evidence="1" id="KW-0547">Nucleotide-binding</keyword>
<protein>
    <submittedName>
        <fullName evidence="4">Probable cobyrinic acid a,c-diamide synthase</fullName>
    </submittedName>
</protein>
<dbReference type="PANTHER" id="PTHR43384:SF4">
    <property type="entry name" value="CELLULOSE BIOSYNTHESIS PROTEIN BCSQ-RELATED"/>
    <property type="match status" value="1"/>
</dbReference>
<keyword evidence="2" id="KW-0067">ATP-binding</keyword>
<dbReference type="InterPro" id="IPR033875">
    <property type="entry name" value="FlhG"/>
</dbReference>
<keyword evidence="5" id="KW-1185">Reference proteome</keyword>
<organism evidence="4 5">
    <name type="scientific">Leptospirillum ferrodiazotrophum</name>
    <dbReference type="NCBI Taxonomy" id="412449"/>
    <lineage>
        <taxon>Bacteria</taxon>
        <taxon>Pseudomonadati</taxon>
        <taxon>Nitrospirota</taxon>
        <taxon>Nitrospiria</taxon>
        <taxon>Nitrospirales</taxon>
        <taxon>Nitrospiraceae</taxon>
        <taxon>Leptospirillum</taxon>
    </lineage>
</organism>
<dbReference type="GO" id="GO:0005524">
    <property type="term" value="F:ATP binding"/>
    <property type="evidence" value="ECO:0007669"/>
    <property type="project" value="UniProtKB-KW"/>
</dbReference>
<dbReference type="InterPro" id="IPR050625">
    <property type="entry name" value="ParA/MinD_ATPase"/>
</dbReference>
<dbReference type="PANTHER" id="PTHR43384">
    <property type="entry name" value="SEPTUM SITE-DETERMINING PROTEIN MIND HOMOLOG, CHLOROPLASTIC-RELATED"/>
    <property type="match status" value="1"/>
</dbReference>
<sequence>MDQASGLRAGDGGSPGGRRLHLPRVISITSGKGGVGKTNVSANMAYLMATRFGLRVMVLDADLGLGNMDVLFNIRPAHTLQDVLEGKMHLPEILVKGPGGILILPAASGVEEMTNLSPEQNMLLLEEFENLSLDLDILLIDTGAGISENVLTFNLACRETVVVVTPEPTSRTDAFALMKVLFRRQPDKPFLFLANMVRDRQEGVALFDLVSKVADSYLPGLSLSFAGHLPADPSLTQAVRSQRAVSEMLPGSPFSKSMEQVVRTLLSRPPRSGGEGGVGLWMKRLIASGDHPGSGAP</sequence>
<evidence type="ECO:0000256" key="3">
    <source>
        <dbReference type="SAM" id="MobiDB-lite"/>
    </source>
</evidence>
<name>C6HWL7_9BACT</name>
<dbReference type="Gene3D" id="3.40.50.300">
    <property type="entry name" value="P-loop containing nucleotide triphosphate hydrolases"/>
    <property type="match status" value="1"/>
</dbReference>
<dbReference type="EMBL" id="GG693870">
    <property type="protein sequence ID" value="EES52993.1"/>
    <property type="molecule type" value="Genomic_DNA"/>
</dbReference>
<reference evidence="4 5" key="1">
    <citation type="journal article" date="2009" name="Appl. Environ. Microbiol.">
        <title>Community genomic and proteomic analyses of chemoautotrophic iron-oxidizing "Leptospirillum rubarum" (Group II) and "Leptospirillum ferrodiazotrophum" (Group III) bacteria in acid mine drainage biofilms.</title>
        <authorList>
            <person name="Goltsman D.S."/>
            <person name="Denef V.J."/>
            <person name="Singer S.W."/>
            <person name="VerBerkmoes N.C."/>
            <person name="Lefsrud M."/>
            <person name="Mueller R.S."/>
            <person name="Dick G.J."/>
            <person name="Sun C.L."/>
            <person name="Wheeler K.E."/>
            <person name="Zemla A."/>
            <person name="Baker B.J."/>
            <person name="Hauser L."/>
            <person name="Land M."/>
            <person name="Shah M.B."/>
            <person name="Thelen M.P."/>
            <person name="Hettich R.L."/>
            <person name="Banfield J.F."/>
        </authorList>
    </citation>
    <scope>NUCLEOTIDE SEQUENCE [LARGE SCALE GENOMIC DNA]</scope>
</reference>
<gene>
    <name evidence="4" type="ORF">UBAL3_80630050</name>
</gene>
<dbReference type="InterPro" id="IPR033756">
    <property type="entry name" value="YlxH/NBP35"/>
</dbReference>
<dbReference type="Pfam" id="PF10609">
    <property type="entry name" value="ParA"/>
    <property type="match status" value="1"/>
</dbReference>
<dbReference type="SUPFAM" id="SSF52540">
    <property type="entry name" value="P-loop containing nucleoside triphosphate hydrolases"/>
    <property type="match status" value="1"/>
</dbReference>
<dbReference type="InterPro" id="IPR027417">
    <property type="entry name" value="P-loop_NTPase"/>
</dbReference>
<accession>C6HWL7</accession>
<evidence type="ECO:0000313" key="5">
    <source>
        <dbReference type="Proteomes" id="UP000009374"/>
    </source>
</evidence>
<feature type="region of interest" description="Disordered" evidence="3">
    <location>
        <begin position="1"/>
        <end position="20"/>
    </location>
</feature>
<dbReference type="PIRSF" id="PIRSF003092">
    <property type="entry name" value="MinD"/>
    <property type="match status" value="1"/>
</dbReference>
<evidence type="ECO:0000313" key="4">
    <source>
        <dbReference type="EMBL" id="EES52993.1"/>
    </source>
</evidence>
<proteinExistence type="predicted"/>
<dbReference type="InterPro" id="IPR025501">
    <property type="entry name" value="MinD_FleN"/>
</dbReference>
<dbReference type="GO" id="GO:0016887">
    <property type="term" value="F:ATP hydrolysis activity"/>
    <property type="evidence" value="ECO:0007669"/>
    <property type="project" value="TreeGrafter"/>
</dbReference>
<dbReference type="CDD" id="cd02038">
    <property type="entry name" value="FlhG-like"/>
    <property type="match status" value="1"/>
</dbReference>
<dbReference type="Proteomes" id="UP000009374">
    <property type="component" value="Unassembled WGS sequence"/>
</dbReference>